<sequence length="58" mass="6522">MGMSNVILNGPNTKLSMPIAFGLKDEENSRENPIEIPIELMTRARSKKFKEAMMGLIQ</sequence>
<organism evidence="1 2">
    <name type="scientific">Gossypium stocksii</name>
    <dbReference type="NCBI Taxonomy" id="47602"/>
    <lineage>
        <taxon>Eukaryota</taxon>
        <taxon>Viridiplantae</taxon>
        <taxon>Streptophyta</taxon>
        <taxon>Embryophyta</taxon>
        <taxon>Tracheophyta</taxon>
        <taxon>Spermatophyta</taxon>
        <taxon>Magnoliopsida</taxon>
        <taxon>eudicotyledons</taxon>
        <taxon>Gunneridae</taxon>
        <taxon>Pentapetalae</taxon>
        <taxon>rosids</taxon>
        <taxon>malvids</taxon>
        <taxon>Malvales</taxon>
        <taxon>Malvaceae</taxon>
        <taxon>Malvoideae</taxon>
        <taxon>Gossypium</taxon>
    </lineage>
</organism>
<evidence type="ECO:0000313" key="2">
    <source>
        <dbReference type="Proteomes" id="UP000828251"/>
    </source>
</evidence>
<name>A0A9D3UXR3_9ROSI</name>
<comment type="caution">
    <text evidence="1">The sequence shown here is derived from an EMBL/GenBank/DDBJ whole genome shotgun (WGS) entry which is preliminary data.</text>
</comment>
<dbReference type="AlphaFoldDB" id="A0A9D3UXR3"/>
<accession>A0A9D3UXR3</accession>
<evidence type="ECO:0000313" key="1">
    <source>
        <dbReference type="EMBL" id="KAH1064160.1"/>
    </source>
</evidence>
<dbReference type="OrthoDB" id="1017754at2759"/>
<reference evidence="1 2" key="1">
    <citation type="journal article" date="2021" name="Plant Biotechnol. J.">
        <title>Multi-omics assisted identification of the key and species-specific regulatory components of drought-tolerant mechanisms in Gossypium stocksii.</title>
        <authorList>
            <person name="Yu D."/>
            <person name="Ke L."/>
            <person name="Zhang D."/>
            <person name="Wu Y."/>
            <person name="Sun Y."/>
            <person name="Mei J."/>
            <person name="Sun J."/>
            <person name="Sun Y."/>
        </authorList>
    </citation>
    <scope>NUCLEOTIDE SEQUENCE [LARGE SCALE GENOMIC DNA]</scope>
    <source>
        <strain evidence="2">cv. E1</strain>
        <tissue evidence="1">Leaf</tissue>
    </source>
</reference>
<protein>
    <submittedName>
        <fullName evidence="1">Uncharacterized protein</fullName>
    </submittedName>
</protein>
<proteinExistence type="predicted"/>
<dbReference type="Proteomes" id="UP000828251">
    <property type="component" value="Unassembled WGS sequence"/>
</dbReference>
<gene>
    <name evidence="1" type="ORF">J1N35_029147</name>
</gene>
<keyword evidence="2" id="KW-1185">Reference proteome</keyword>
<dbReference type="EMBL" id="JAIQCV010000009">
    <property type="protein sequence ID" value="KAH1064160.1"/>
    <property type="molecule type" value="Genomic_DNA"/>
</dbReference>